<feature type="binding site" evidence="7">
    <location>
        <position position="114"/>
    </location>
    <ligand>
        <name>Zn(2+)</name>
        <dbReference type="ChEBI" id="CHEBI:29105"/>
    </ligand>
</feature>
<evidence type="ECO:0000256" key="2">
    <source>
        <dbReference type="ARBA" id="ARBA00022723"/>
    </source>
</evidence>
<evidence type="ECO:0000256" key="1">
    <source>
        <dbReference type="ARBA" id="ARBA00010716"/>
    </source>
</evidence>
<reference evidence="10" key="2">
    <citation type="submission" date="2023-05" db="EMBL/GenBank/DDBJ databases">
        <title>Genomic Catalog of Human Bladder Bacteria.</title>
        <authorList>
            <person name="Du J."/>
        </authorList>
    </citation>
    <scope>NUCLEOTIDE SEQUENCE</scope>
    <source>
        <strain evidence="10">UMB1304A</strain>
    </source>
</reference>
<evidence type="ECO:0000256" key="6">
    <source>
        <dbReference type="PIRSR" id="PIRSR038994-2"/>
    </source>
</evidence>
<evidence type="ECO:0000256" key="3">
    <source>
        <dbReference type="ARBA" id="ARBA00022801"/>
    </source>
</evidence>
<keyword evidence="11" id="KW-1185">Reference proteome</keyword>
<comment type="cofactor">
    <cofactor evidence="7">
        <name>a divalent metal cation</name>
        <dbReference type="ChEBI" id="CHEBI:60240"/>
    </cofactor>
    <text evidence="7">Binds 1 divalent metal cation per subunit.</text>
</comment>
<feature type="binding site" evidence="7">
    <location>
        <position position="213"/>
    </location>
    <ligand>
        <name>Zn(2+)</name>
        <dbReference type="ChEBI" id="CHEBI:29105"/>
    </ligand>
</feature>
<evidence type="ECO:0000256" key="5">
    <source>
        <dbReference type="PIRSR" id="PIRSR038994-1"/>
    </source>
</evidence>
<dbReference type="SUPFAM" id="SSF51556">
    <property type="entry name" value="Metallo-dependent hydrolases"/>
    <property type="match status" value="1"/>
</dbReference>
<evidence type="ECO:0000313" key="9">
    <source>
        <dbReference type="EMBL" id="KTF04336.1"/>
    </source>
</evidence>
<dbReference type="Proteomes" id="UP000054404">
    <property type="component" value="Unassembled WGS sequence"/>
</dbReference>
<dbReference type="Gene3D" id="3.20.20.140">
    <property type="entry name" value="Metal-dependent hydrolases"/>
    <property type="match status" value="1"/>
</dbReference>
<evidence type="ECO:0000256" key="7">
    <source>
        <dbReference type="PIRSR" id="PIRSR038994-3"/>
    </source>
</evidence>
<accession>A0A0W1KL11</accession>
<dbReference type="AlphaFoldDB" id="A0A0W1KL11"/>
<dbReference type="EMBL" id="LNIZ01000003">
    <property type="protein sequence ID" value="KTF04336.1"/>
    <property type="molecule type" value="Genomic_DNA"/>
</dbReference>
<dbReference type="InterPro" id="IPR003764">
    <property type="entry name" value="GlcNAc_6-P_deAcase"/>
</dbReference>
<feature type="active site" description="Proton donor/acceptor" evidence="5">
    <location>
        <position position="277"/>
    </location>
</feature>
<dbReference type="PATRIC" id="fig|59561.3.peg.850"/>
<feature type="domain" description="Amidohydrolase-related" evidence="8">
    <location>
        <begin position="40"/>
        <end position="351"/>
    </location>
</feature>
<evidence type="ECO:0000313" key="10">
    <source>
        <dbReference type="EMBL" id="MDK8601396.1"/>
    </source>
</evidence>
<feature type="binding site" evidence="6">
    <location>
        <begin position="216"/>
        <end position="217"/>
    </location>
    <ligand>
        <name>substrate</name>
    </ligand>
</feature>
<dbReference type="Pfam" id="PF01979">
    <property type="entry name" value="Amidohydro_1"/>
    <property type="match status" value="1"/>
</dbReference>
<dbReference type="PANTHER" id="PTHR11113:SF14">
    <property type="entry name" value="N-ACETYLGLUCOSAMINE-6-PHOSPHATE DEACETYLASE"/>
    <property type="match status" value="1"/>
</dbReference>
<dbReference type="GO" id="GO:0006046">
    <property type="term" value="P:N-acetylglucosamine catabolic process"/>
    <property type="evidence" value="ECO:0007669"/>
    <property type="project" value="TreeGrafter"/>
</dbReference>
<dbReference type="PANTHER" id="PTHR11113">
    <property type="entry name" value="N-ACETYLGLUCOSAMINE-6-PHOSPHATE DEACETYLASE"/>
    <property type="match status" value="1"/>
</dbReference>
<feature type="binding site" evidence="7">
    <location>
        <position position="180"/>
    </location>
    <ligand>
        <name>Zn(2+)</name>
        <dbReference type="ChEBI" id="CHEBI:29105"/>
    </ligand>
</feature>
<feature type="binding site" evidence="6">
    <location>
        <position position="125"/>
    </location>
    <ligand>
        <name>substrate</name>
    </ligand>
</feature>
<gene>
    <name evidence="9" type="primary">nagA</name>
    <name evidence="9" type="ORF">AQZ59_00857</name>
    <name evidence="10" type="ORF">QP858_02840</name>
</gene>
<dbReference type="GO" id="GO:0008448">
    <property type="term" value="F:N-acetylglucosamine-6-phosphate deacetylase activity"/>
    <property type="evidence" value="ECO:0007669"/>
    <property type="project" value="UniProtKB-EC"/>
</dbReference>
<keyword evidence="2 7" id="KW-0479">Metal-binding</keyword>
<name>A0A0W1KL11_9ACTO</name>
<dbReference type="RefSeq" id="WP_062613423.1">
    <property type="nucleotide sequence ID" value="NZ_CALTZF010000002.1"/>
</dbReference>
<feature type="binding site" evidence="6">
    <location>
        <position position="251"/>
    </location>
    <ligand>
        <name>substrate</name>
    </ligand>
</feature>
<dbReference type="InterPro" id="IPR006680">
    <property type="entry name" value="Amidohydro-rel"/>
</dbReference>
<dbReference type="InterPro" id="IPR032466">
    <property type="entry name" value="Metal_Hydrolase"/>
</dbReference>
<dbReference type="STRING" id="59561.AQZ59_00857"/>
<evidence type="ECO:0000313" key="11">
    <source>
        <dbReference type="Proteomes" id="UP000054404"/>
    </source>
</evidence>
<dbReference type="EMBL" id="JASPDQ010000004">
    <property type="protein sequence ID" value="MDK8601396.1"/>
    <property type="molecule type" value="Genomic_DNA"/>
</dbReference>
<proteinExistence type="inferred from homology"/>
<dbReference type="PIRSF" id="PIRSF038994">
    <property type="entry name" value="NagA"/>
    <property type="match status" value="1"/>
</dbReference>
<organism evidence="9 11">
    <name type="scientific">Trueperella bernardiae</name>
    <dbReference type="NCBI Taxonomy" id="59561"/>
    <lineage>
        <taxon>Bacteria</taxon>
        <taxon>Bacillati</taxon>
        <taxon>Actinomycetota</taxon>
        <taxon>Actinomycetes</taxon>
        <taxon>Actinomycetales</taxon>
        <taxon>Actinomycetaceae</taxon>
        <taxon>Trueperella</taxon>
    </lineage>
</organism>
<keyword evidence="4" id="KW-0119">Carbohydrate metabolism</keyword>
<dbReference type="Proteomes" id="UP001225576">
    <property type="component" value="Unassembled WGS sequence"/>
</dbReference>
<comment type="similarity">
    <text evidence="1 4">Belongs to the metallo-dependent hydrolases superfamily. NagA family.</text>
</comment>
<dbReference type="GO" id="GO:0046872">
    <property type="term" value="F:metal ion binding"/>
    <property type="evidence" value="ECO:0007669"/>
    <property type="project" value="UniProtKB-KW"/>
</dbReference>
<evidence type="ECO:0000259" key="8">
    <source>
        <dbReference type="Pfam" id="PF01979"/>
    </source>
</evidence>
<sequence length="388" mass="40628">MIELRGKLLNGYGKIVGSGVRLEDGVVAEVFPVEEGVEGWVTPGFIDVHCHGGGGASFPDDPSAEGVDKAVEAHRSFGTTALIASTVSLIDTLTPIKGLAQACEEGKLVGIHLEGPYISPAKCGAQNPAAIRMPDLDELRGWLEAGKGWIKTMTIAPEVDNAIEAAQLLLDYGAVPSWGHTSADEEQTRAVIEATSAYAAKIGFAKPPQMATHLFNAMPPLGHRAPGPVRELMAAARRGEAVVELVADTVHVHPDLVADVVTFIQRENPLGVVFVTDAMEGAGMPDGKYVLGGQDVDIVDGVARLSRNGAIAGGTARVAEEVQRMVRGGYLDMEAAVRCGVGAPAHAVGLTQADPGVTLEWKVGEPANAVVFTEDLEVTTIVREGVAR</sequence>
<comment type="caution">
    <text evidence="9">The sequence shown here is derived from an EMBL/GenBank/DDBJ whole genome shotgun (WGS) entry which is preliminary data.</text>
</comment>
<protein>
    <submittedName>
        <fullName evidence="10">Amidohydrolase family protein</fullName>
    </submittedName>
    <submittedName>
        <fullName evidence="9">N-acetylglucosamine-6-phosphate deacetylase</fullName>
        <ecNumber evidence="9">3.5.1.25</ecNumber>
    </submittedName>
</protein>
<keyword evidence="3 4" id="KW-0378">Hydrolase</keyword>
<reference evidence="9 11" key="1">
    <citation type="submission" date="2015-11" db="EMBL/GenBank/DDBJ databases">
        <title>Draft Genome Sequence of the Type Strain Trueperella bernardiae LCDC 89-0504T, Isolated from Blood Culture.</title>
        <authorList>
            <person name="Bernier A.-M."/>
            <person name="Bernard K."/>
        </authorList>
    </citation>
    <scope>NUCLEOTIDE SEQUENCE [LARGE SCALE GENOMIC DNA]</scope>
    <source>
        <strain evidence="9 11">LCDC 89-0504</strain>
    </source>
</reference>
<dbReference type="EC" id="3.5.1.25" evidence="9"/>
<evidence type="ECO:0000256" key="4">
    <source>
        <dbReference type="PIRNR" id="PIRNR038994"/>
    </source>
</evidence>
<feature type="binding site" evidence="6">
    <location>
        <position position="224"/>
    </location>
    <ligand>
        <name>substrate</name>
    </ligand>
</feature>
<feature type="binding site" evidence="6">
    <location>
        <begin position="311"/>
        <end position="313"/>
    </location>
    <ligand>
        <name>substrate</name>
    </ligand>
</feature>